<sequence length="448" mass="50433">MYSRVVCIMKGRSAQISGADRGDGRSRINDINIHDDFCISIAANRCMLAKTKVNESTPAGQPFLYSLSFLTTLLHHPNTTPTSLSSPLITPTIDNAASDKRHCAPHGQDCADYHQVLEPYLPQLYTLPDRIFATLSDVDGLKDIYTSTNPAISGLAFAIALMPVFLLVSEINRNFSQVDRVWSILPTVYHAHYALWARLNGMDTQKVDNVLAFSVVWSLRLTFNYWRKGGYEIGSEDYRWNIIKDKIGAFGLFILNIVFISSVQSVLLWAVTAPAYILLLSTRLSPSMQTPDYVISRAMIALVILEFFADNQMWNYQQAKKQYQKTAQVPKGSGFTRAQLDRGFITTGLWRFSRHPNFAAEQAIWLCLYAWGCVASETYFNWSVAGVAGYMLVFAGSTPLTERISAGKYSDYKVYQQRVGRFIPSLFFGKSWDEAEMERSSKVNGGKR</sequence>
<keyword evidence="1" id="KW-1133">Transmembrane helix</keyword>
<dbReference type="PANTHER" id="PTHR32251">
    <property type="entry name" value="3-OXO-5-ALPHA-STEROID 4-DEHYDROGENASE"/>
    <property type="match status" value="1"/>
</dbReference>
<protein>
    <recommendedName>
        <fullName evidence="4">Steroid 5-alpha reductase C-terminal domain-containing protein</fullName>
    </recommendedName>
</protein>
<organism evidence="2 3">
    <name type="scientific">Hortaea werneckii</name>
    <name type="common">Black yeast</name>
    <name type="synonym">Cladosporium werneckii</name>
    <dbReference type="NCBI Taxonomy" id="91943"/>
    <lineage>
        <taxon>Eukaryota</taxon>
        <taxon>Fungi</taxon>
        <taxon>Dikarya</taxon>
        <taxon>Ascomycota</taxon>
        <taxon>Pezizomycotina</taxon>
        <taxon>Dothideomycetes</taxon>
        <taxon>Dothideomycetidae</taxon>
        <taxon>Mycosphaerellales</taxon>
        <taxon>Teratosphaeriaceae</taxon>
        <taxon>Hortaea</taxon>
    </lineage>
</organism>
<dbReference type="EMBL" id="QWIQ01000159">
    <property type="protein sequence ID" value="RMZ02989.1"/>
    <property type="molecule type" value="Genomic_DNA"/>
</dbReference>
<evidence type="ECO:0000313" key="3">
    <source>
        <dbReference type="Proteomes" id="UP000281468"/>
    </source>
</evidence>
<proteinExistence type="predicted"/>
<keyword evidence="1" id="KW-0472">Membrane</keyword>
<gene>
    <name evidence="2" type="ORF">D0862_05834</name>
</gene>
<feature type="transmembrane region" description="Helical" evidence="1">
    <location>
        <begin position="247"/>
        <end position="271"/>
    </location>
</feature>
<name>A0A3M7GPT5_HORWE</name>
<dbReference type="AlphaFoldDB" id="A0A3M7GPT5"/>
<feature type="transmembrane region" description="Helical" evidence="1">
    <location>
        <begin position="151"/>
        <end position="169"/>
    </location>
</feature>
<evidence type="ECO:0000256" key="1">
    <source>
        <dbReference type="SAM" id="Phobius"/>
    </source>
</evidence>
<dbReference type="InterPro" id="IPR010721">
    <property type="entry name" value="UstE-like"/>
</dbReference>
<dbReference type="GO" id="GO:0016020">
    <property type="term" value="C:membrane"/>
    <property type="evidence" value="ECO:0007669"/>
    <property type="project" value="TreeGrafter"/>
</dbReference>
<accession>A0A3M7GPT5</accession>
<comment type="caution">
    <text evidence="2">The sequence shown here is derived from an EMBL/GenBank/DDBJ whole genome shotgun (WGS) entry which is preliminary data.</text>
</comment>
<dbReference type="VEuPathDB" id="FungiDB:BTJ68_13941"/>
<dbReference type="Proteomes" id="UP000281468">
    <property type="component" value="Unassembled WGS sequence"/>
</dbReference>
<keyword evidence="1" id="KW-0812">Transmembrane</keyword>
<dbReference type="Gene3D" id="1.20.120.1630">
    <property type="match status" value="1"/>
</dbReference>
<evidence type="ECO:0000313" key="2">
    <source>
        <dbReference type="EMBL" id="RMZ02989.1"/>
    </source>
</evidence>
<dbReference type="PANTHER" id="PTHR32251:SF23">
    <property type="entry name" value="3-OXO-5-ALPHA-STEROID 4-DEHYDROGENASE (DUF1295)"/>
    <property type="match status" value="1"/>
</dbReference>
<reference evidence="2 3" key="1">
    <citation type="journal article" date="2018" name="BMC Genomics">
        <title>Genomic evidence for intraspecific hybridization in a clonal and extremely halotolerant yeast.</title>
        <authorList>
            <person name="Gostincar C."/>
            <person name="Stajich J.E."/>
            <person name="Zupancic J."/>
            <person name="Zalar P."/>
            <person name="Gunde-Cimerman N."/>
        </authorList>
    </citation>
    <scope>NUCLEOTIDE SEQUENCE [LARGE SCALE GENOMIC DNA]</scope>
    <source>
        <strain evidence="2 3">EXF-171</strain>
    </source>
</reference>
<evidence type="ECO:0008006" key="4">
    <source>
        <dbReference type="Google" id="ProtNLM"/>
    </source>
</evidence>
<dbReference type="Pfam" id="PF06966">
    <property type="entry name" value="DUF1295"/>
    <property type="match status" value="1"/>
</dbReference>